<evidence type="ECO:0000256" key="2">
    <source>
        <dbReference type="ARBA" id="ARBA00022741"/>
    </source>
</evidence>
<dbReference type="Pfam" id="PF00183">
    <property type="entry name" value="HSP90"/>
    <property type="match status" value="1"/>
</dbReference>
<dbReference type="PANTHER" id="PTHR11528">
    <property type="entry name" value="HEAT SHOCK PROTEIN 90 FAMILY MEMBER"/>
    <property type="match status" value="1"/>
</dbReference>
<dbReference type="Gene3D" id="1.20.120.790">
    <property type="entry name" value="Heat shock protein 90, C-terminal domain"/>
    <property type="match status" value="2"/>
</dbReference>
<dbReference type="InterPro" id="IPR001404">
    <property type="entry name" value="Hsp90_fam"/>
</dbReference>
<dbReference type="FunFam" id="1.20.120.790:FF:000001">
    <property type="entry name" value="Heat shock protein 90 alpha"/>
    <property type="match status" value="1"/>
</dbReference>
<name>A0A835LJS9_9MAGN</name>
<protein>
    <submittedName>
        <fullName evidence="5">Uncharacterized protein</fullName>
    </submittedName>
</protein>
<proteinExistence type="inferred from homology"/>
<dbReference type="EMBL" id="JADFTS010000009">
    <property type="protein sequence ID" value="KAF9589916.1"/>
    <property type="molecule type" value="Genomic_DNA"/>
</dbReference>
<dbReference type="SUPFAM" id="SSF110942">
    <property type="entry name" value="HSP90 C-terminal domain"/>
    <property type="match status" value="2"/>
</dbReference>
<evidence type="ECO:0000256" key="4">
    <source>
        <dbReference type="ARBA" id="ARBA00023186"/>
    </source>
</evidence>
<dbReference type="Proteomes" id="UP000631114">
    <property type="component" value="Unassembled WGS sequence"/>
</dbReference>
<evidence type="ECO:0000256" key="3">
    <source>
        <dbReference type="ARBA" id="ARBA00022840"/>
    </source>
</evidence>
<keyword evidence="4" id="KW-0143">Chaperone</keyword>
<evidence type="ECO:0000313" key="5">
    <source>
        <dbReference type="EMBL" id="KAF9589916.1"/>
    </source>
</evidence>
<dbReference type="AlphaFoldDB" id="A0A835LJS9"/>
<comment type="similarity">
    <text evidence="1">Belongs to the heat shock protein 90 family.</text>
</comment>
<accession>A0A835LJS9</accession>
<reference evidence="5 6" key="1">
    <citation type="submission" date="2020-10" db="EMBL/GenBank/DDBJ databases">
        <title>The Coptis chinensis genome and diversification of protoberbering-type alkaloids.</title>
        <authorList>
            <person name="Wang B."/>
            <person name="Shu S."/>
            <person name="Song C."/>
            <person name="Liu Y."/>
        </authorList>
    </citation>
    <scope>NUCLEOTIDE SEQUENCE [LARGE SCALE GENOMIC DNA]</scope>
    <source>
        <strain evidence="5">HL-2020</strain>
        <tissue evidence="5">Leaf</tissue>
    </source>
</reference>
<gene>
    <name evidence="5" type="ORF">IFM89_029532</name>
</gene>
<dbReference type="GO" id="GO:0005524">
    <property type="term" value="F:ATP binding"/>
    <property type="evidence" value="ECO:0007669"/>
    <property type="project" value="UniProtKB-KW"/>
</dbReference>
<sequence>MAGYVPSKKTMEINAENSIMEELRKRADADMNDQCVRELVLLLFQTYLLTSGFSLDEPNAFINRIHRMLTLVLSLASSNTEEGLKLDEREDEKKKKAELKEKFEGLCTLIKDVVGDKVGNMIVSDRVLDSPYSLVTDAYGPTADKERGTKALKLRDSSMPGYVPSKKTMEINTENSIMEELRKRAETDKIDSSFNDLVMLLFETALLTSGFSIDEPNALGNCIYRMLKFVLSIDDDNADTETASDSDMPPLEDV</sequence>
<evidence type="ECO:0000313" key="6">
    <source>
        <dbReference type="Proteomes" id="UP000631114"/>
    </source>
</evidence>
<keyword evidence="2" id="KW-0547">Nucleotide-binding</keyword>
<dbReference type="InterPro" id="IPR037196">
    <property type="entry name" value="HSP90_C"/>
</dbReference>
<dbReference type="GO" id="GO:0140662">
    <property type="term" value="F:ATP-dependent protein folding chaperone"/>
    <property type="evidence" value="ECO:0007669"/>
    <property type="project" value="InterPro"/>
</dbReference>
<organism evidence="5 6">
    <name type="scientific">Coptis chinensis</name>
    <dbReference type="NCBI Taxonomy" id="261450"/>
    <lineage>
        <taxon>Eukaryota</taxon>
        <taxon>Viridiplantae</taxon>
        <taxon>Streptophyta</taxon>
        <taxon>Embryophyta</taxon>
        <taxon>Tracheophyta</taxon>
        <taxon>Spermatophyta</taxon>
        <taxon>Magnoliopsida</taxon>
        <taxon>Ranunculales</taxon>
        <taxon>Ranunculaceae</taxon>
        <taxon>Coptidoideae</taxon>
        <taxon>Coptis</taxon>
    </lineage>
</organism>
<keyword evidence="3" id="KW-0067">ATP-binding</keyword>
<comment type="caution">
    <text evidence="5">The sequence shown here is derived from an EMBL/GenBank/DDBJ whole genome shotgun (WGS) entry which is preliminary data.</text>
</comment>
<dbReference type="GO" id="GO:0016887">
    <property type="term" value="F:ATP hydrolysis activity"/>
    <property type="evidence" value="ECO:0007669"/>
    <property type="project" value="InterPro"/>
</dbReference>
<keyword evidence="6" id="KW-1185">Reference proteome</keyword>
<evidence type="ECO:0000256" key="1">
    <source>
        <dbReference type="ARBA" id="ARBA00008239"/>
    </source>
</evidence>
<dbReference type="OrthoDB" id="1744115at2759"/>
<dbReference type="GO" id="GO:0051082">
    <property type="term" value="F:unfolded protein binding"/>
    <property type="evidence" value="ECO:0007669"/>
    <property type="project" value="InterPro"/>
</dbReference>